<keyword evidence="2" id="KW-1185">Reference proteome</keyword>
<accession>A0ACC3Z572</accession>
<reference evidence="1 2" key="1">
    <citation type="journal article" date="2020" name="Phytopathology">
        <title>Genome Sequence Resources of Colletotrichum truncatum, C. plurivorum, C. musicola, and C. sojae: Four Species Pathogenic to Soybean (Glycine max).</title>
        <authorList>
            <person name="Rogerio F."/>
            <person name="Boufleur T.R."/>
            <person name="Ciampi-Guillardi M."/>
            <person name="Sukno S.A."/>
            <person name="Thon M.R."/>
            <person name="Massola Junior N.S."/>
            <person name="Baroncelli R."/>
        </authorList>
    </citation>
    <scope>NUCLEOTIDE SEQUENCE [LARGE SCALE GENOMIC DNA]</scope>
    <source>
        <strain evidence="1 2">CMES1059</strain>
    </source>
</reference>
<proteinExistence type="predicted"/>
<organism evidence="1 2">
    <name type="scientific">Colletotrichum truncatum</name>
    <name type="common">Anthracnose fungus</name>
    <name type="synonym">Colletotrichum capsici</name>
    <dbReference type="NCBI Taxonomy" id="5467"/>
    <lineage>
        <taxon>Eukaryota</taxon>
        <taxon>Fungi</taxon>
        <taxon>Dikarya</taxon>
        <taxon>Ascomycota</taxon>
        <taxon>Pezizomycotina</taxon>
        <taxon>Sordariomycetes</taxon>
        <taxon>Hypocreomycetidae</taxon>
        <taxon>Glomerellales</taxon>
        <taxon>Glomerellaceae</taxon>
        <taxon>Colletotrichum</taxon>
        <taxon>Colletotrichum truncatum species complex</taxon>
    </lineage>
</organism>
<protein>
    <submittedName>
        <fullName evidence="1">MFS monocarboxylate transporter</fullName>
    </submittedName>
</protein>
<dbReference type="Proteomes" id="UP000805649">
    <property type="component" value="Unassembled WGS sequence"/>
</dbReference>
<dbReference type="EMBL" id="VUJX02000003">
    <property type="protein sequence ID" value="KAL0939247.1"/>
    <property type="molecule type" value="Genomic_DNA"/>
</dbReference>
<comment type="caution">
    <text evidence="1">The sequence shown here is derived from an EMBL/GenBank/DDBJ whole genome shotgun (WGS) entry which is preliminary data.</text>
</comment>
<evidence type="ECO:0000313" key="1">
    <source>
        <dbReference type="EMBL" id="KAL0939247.1"/>
    </source>
</evidence>
<name>A0ACC3Z572_COLTU</name>
<gene>
    <name evidence="1" type="ORF">CTRU02_205857</name>
</gene>
<evidence type="ECO:0000313" key="2">
    <source>
        <dbReference type="Proteomes" id="UP000805649"/>
    </source>
</evidence>
<sequence>MTTVRIFSCQLEEEPAFPAGTNTYTSWNLLPSLASSRLFSAARLTCGLTSLAPRWLLASATTVYCASFLGVAFSSQYWRFPFFASSPLPELEPVCSPIAIGELIWRT</sequence>